<dbReference type="AlphaFoldDB" id="A0A6N1XC98"/>
<keyword evidence="1" id="KW-0614">Plasmid</keyword>
<dbReference type="InterPro" id="IPR014988">
    <property type="entry name" value="Uncharacterised_YqcI/YcgG"/>
</dbReference>
<dbReference type="NCBIfam" id="NF041366">
    <property type="entry name" value="GntA_guanitoxin"/>
    <property type="match status" value="1"/>
</dbReference>
<proteinExistence type="predicted"/>
<dbReference type="PANTHER" id="PTHR40045">
    <property type="entry name" value="YCGG FAMILY PROTEIN"/>
    <property type="match status" value="1"/>
</dbReference>
<dbReference type="Proteomes" id="UP000509579">
    <property type="component" value="Plasmid unnamed1"/>
</dbReference>
<evidence type="ECO:0000313" key="2">
    <source>
        <dbReference type="Proteomes" id="UP000509579"/>
    </source>
</evidence>
<dbReference type="Pfam" id="PF08892">
    <property type="entry name" value="YqcI_YcgG"/>
    <property type="match status" value="1"/>
</dbReference>
<accession>A0A6N1XC98</accession>
<evidence type="ECO:0000313" key="1">
    <source>
        <dbReference type="EMBL" id="QKV55615.1"/>
    </source>
</evidence>
<reference evidence="1 2" key="1">
    <citation type="submission" date="2020-06" db="EMBL/GenBank/DDBJ databases">
        <title>Acidovorax antarctica sp. nov., isolated from Corinth ice sheet soil, Antarctic Fields Peninsula.</title>
        <authorList>
            <person name="Xu Q."/>
            <person name="Peng F."/>
        </authorList>
    </citation>
    <scope>NUCLEOTIDE SEQUENCE [LARGE SCALE GENOMIC DNA]</scope>
    <source>
        <strain evidence="1 2">16-35-5</strain>
        <plasmid evidence="1 2">unnamed1</plasmid>
    </source>
</reference>
<keyword evidence="2" id="KW-1185">Reference proteome</keyword>
<gene>
    <name evidence="1" type="ORF">HUK68_22170</name>
</gene>
<organism evidence="1 2">
    <name type="scientific">Comamonas antarctica</name>
    <dbReference type="NCBI Taxonomy" id="2743470"/>
    <lineage>
        <taxon>Bacteria</taxon>
        <taxon>Pseudomonadati</taxon>
        <taxon>Pseudomonadota</taxon>
        <taxon>Betaproteobacteria</taxon>
        <taxon>Burkholderiales</taxon>
        <taxon>Comamonadaceae</taxon>
        <taxon>Comamonas</taxon>
    </lineage>
</organism>
<geneLocation type="plasmid" evidence="1 2">
    <name>unnamed1</name>
</geneLocation>
<dbReference type="EMBL" id="CP054841">
    <property type="protein sequence ID" value="QKV55615.1"/>
    <property type="molecule type" value="Genomic_DNA"/>
</dbReference>
<name>A0A6N1XC98_9BURK</name>
<protein>
    <submittedName>
        <fullName evidence="1">YqcI/YcgG family protein</fullName>
    </submittedName>
</protein>
<dbReference type="PANTHER" id="PTHR40045:SF1">
    <property type="entry name" value="YQCI_YCGG FAMILY PROTEIN"/>
    <property type="match status" value="1"/>
</dbReference>
<sequence>MQENCQATRRDAASARDLIRDFIADKAFPCVGAKSALNKGRLQLVEFGALGDPATTPALHAALQSYAAAYPDPGTVPATFIAVFAPETLDETAFEQRLWQQLEALHAHDCAQGIGWAKDVADDPERHDFSFSVGGRAFFVVGLHPGASRLARRAPLPCLVFNFHEQFEQLKANGKYASMQDAIRTRDIALQGSINPVLARFGEASEARQYSGRAVEADWQCPFHSKATQDA</sequence>
<dbReference type="RefSeq" id="WP_175506401.1">
    <property type="nucleotide sequence ID" value="NZ_CAURQT010000003.1"/>
</dbReference>
<dbReference type="KEGG" id="aant:HUK68_22170"/>